<accession>A0AAE3YSN8</accession>
<gene>
    <name evidence="1" type="ORF">J2S41_004491</name>
</gene>
<dbReference type="GO" id="GO:0016787">
    <property type="term" value="F:hydrolase activity"/>
    <property type="evidence" value="ECO:0007669"/>
    <property type="project" value="UniProtKB-KW"/>
</dbReference>
<proteinExistence type="predicted"/>
<dbReference type="Proteomes" id="UP001183643">
    <property type="component" value="Unassembled WGS sequence"/>
</dbReference>
<dbReference type="RefSeq" id="WP_310370174.1">
    <property type="nucleotide sequence ID" value="NZ_JAVDYB010000001.1"/>
</dbReference>
<dbReference type="EMBL" id="JAVDYB010000001">
    <property type="protein sequence ID" value="MDR7277713.1"/>
    <property type="molecule type" value="Genomic_DNA"/>
</dbReference>
<dbReference type="SUPFAM" id="SSF109604">
    <property type="entry name" value="HD-domain/PDEase-like"/>
    <property type="match status" value="1"/>
</dbReference>
<sequence>MTSVLAAPRHPLIEYALTDAQRWCEGHIIDGRPALAHATQVAATLAAHEPGIAPDIVAAALLHDSPDFVPAGFDLDGYLTARYSAETTRVVRALQAEHRALDSGAPAVLIDDQPVLLVSTADKIVALRSLLRRAAASGDTTAFFSQRAQLLDLVPHFSAFHLAAAPLIPAGLADALGGVVTDLVVATAAARRSRP</sequence>
<evidence type="ECO:0000313" key="2">
    <source>
        <dbReference type="Proteomes" id="UP001183643"/>
    </source>
</evidence>
<name>A0AAE3YSN8_9ACTN</name>
<organism evidence="1 2">
    <name type="scientific">Catenuloplanes atrovinosus</name>
    <dbReference type="NCBI Taxonomy" id="137266"/>
    <lineage>
        <taxon>Bacteria</taxon>
        <taxon>Bacillati</taxon>
        <taxon>Actinomycetota</taxon>
        <taxon>Actinomycetes</taxon>
        <taxon>Micromonosporales</taxon>
        <taxon>Micromonosporaceae</taxon>
        <taxon>Catenuloplanes</taxon>
    </lineage>
</organism>
<dbReference type="Gene3D" id="1.10.3210.10">
    <property type="entry name" value="Hypothetical protein af1432"/>
    <property type="match status" value="1"/>
</dbReference>
<evidence type="ECO:0000313" key="1">
    <source>
        <dbReference type="EMBL" id="MDR7277713.1"/>
    </source>
</evidence>
<keyword evidence="1" id="KW-0378">Hydrolase</keyword>
<protein>
    <submittedName>
        <fullName evidence="1">(P)ppGpp synthase/HD superfamily hydrolase</fullName>
    </submittedName>
</protein>
<comment type="caution">
    <text evidence="1">The sequence shown here is derived from an EMBL/GenBank/DDBJ whole genome shotgun (WGS) entry which is preliminary data.</text>
</comment>
<keyword evidence="2" id="KW-1185">Reference proteome</keyword>
<reference evidence="1" key="1">
    <citation type="submission" date="2023-07" db="EMBL/GenBank/DDBJ databases">
        <title>Sequencing the genomes of 1000 actinobacteria strains.</title>
        <authorList>
            <person name="Klenk H.-P."/>
        </authorList>
    </citation>
    <scope>NUCLEOTIDE SEQUENCE</scope>
    <source>
        <strain evidence="1">DSM 44707</strain>
    </source>
</reference>
<dbReference type="AlphaFoldDB" id="A0AAE3YSN8"/>